<evidence type="ECO:0000313" key="3">
    <source>
        <dbReference type="Proteomes" id="UP001381693"/>
    </source>
</evidence>
<dbReference type="Proteomes" id="UP001381693">
    <property type="component" value="Unassembled WGS sequence"/>
</dbReference>
<comment type="caution">
    <text evidence="2">The sequence shown here is derived from an EMBL/GenBank/DDBJ whole genome shotgun (WGS) entry which is preliminary data.</text>
</comment>
<dbReference type="EMBL" id="JAXCGZ010019669">
    <property type="protein sequence ID" value="KAK7065901.1"/>
    <property type="molecule type" value="Genomic_DNA"/>
</dbReference>
<accession>A0AAN8ZRT6</accession>
<dbReference type="AlphaFoldDB" id="A0AAN8ZRT6"/>
<reference evidence="2 3" key="1">
    <citation type="submission" date="2023-11" db="EMBL/GenBank/DDBJ databases">
        <title>Halocaridina rubra genome assembly.</title>
        <authorList>
            <person name="Smith C."/>
        </authorList>
    </citation>
    <scope>NUCLEOTIDE SEQUENCE [LARGE SCALE GENOMIC DNA]</scope>
    <source>
        <strain evidence="2">EP-1</strain>
        <tissue evidence="2">Whole</tissue>
    </source>
</reference>
<proteinExistence type="predicted"/>
<keyword evidence="3" id="KW-1185">Reference proteome</keyword>
<protein>
    <submittedName>
        <fullName evidence="2">Uncharacterized protein</fullName>
    </submittedName>
</protein>
<evidence type="ECO:0000256" key="1">
    <source>
        <dbReference type="SAM" id="MobiDB-lite"/>
    </source>
</evidence>
<sequence length="107" mass="10963">MSSKQEVRAKGRGRGRARGQVVTELSPGVAPGPATPQPLAPIPGIVAHPKASAPTVEALPRDSVAQHPSGQTAAPLQAESMRPLGRARGRARGQPPTDVTEAQPMPG</sequence>
<evidence type="ECO:0000313" key="2">
    <source>
        <dbReference type="EMBL" id="KAK7065901.1"/>
    </source>
</evidence>
<gene>
    <name evidence="2" type="ORF">SK128_024637</name>
</gene>
<organism evidence="2 3">
    <name type="scientific">Halocaridina rubra</name>
    <name type="common">Hawaiian red shrimp</name>
    <dbReference type="NCBI Taxonomy" id="373956"/>
    <lineage>
        <taxon>Eukaryota</taxon>
        <taxon>Metazoa</taxon>
        <taxon>Ecdysozoa</taxon>
        <taxon>Arthropoda</taxon>
        <taxon>Crustacea</taxon>
        <taxon>Multicrustacea</taxon>
        <taxon>Malacostraca</taxon>
        <taxon>Eumalacostraca</taxon>
        <taxon>Eucarida</taxon>
        <taxon>Decapoda</taxon>
        <taxon>Pleocyemata</taxon>
        <taxon>Caridea</taxon>
        <taxon>Atyoidea</taxon>
        <taxon>Atyidae</taxon>
        <taxon>Halocaridina</taxon>
    </lineage>
</organism>
<feature type="non-terminal residue" evidence="2">
    <location>
        <position position="107"/>
    </location>
</feature>
<name>A0AAN8ZRT6_HALRR</name>
<feature type="region of interest" description="Disordered" evidence="1">
    <location>
        <begin position="1"/>
        <end position="107"/>
    </location>
</feature>